<protein>
    <submittedName>
        <fullName evidence="3">Uncharacterized protein</fullName>
    </submittedName>
</protein>
<keyword evidence="4" id="KW-1185">Reference proteome</keyword>
<gene>
    <name evidence="3" type="ORF">THAOC_30589</name>
</gene>
<comment type="caution">
    <text evidence="3">The sequence shown here is derived from an EMBL/GenBank/DDBJ whole genome shotgun (WGS) entry which is preliminary data.</text>
</comment>
<name>K0RB31_THAOC</name>
<dbReference type="EMBL" id="AGNL01043680">
    <property type="protein sequence ID" value="EJK50440.1"/>
    <property type="molecule type" value="Genomic_DNA"/>
</dbReference>
<feature type="region of interest" description="Disordered" evidence="2">
    <location>
        <begin position="99"/>
        <end position="121"/>
    </location>
</feature>
<evidence type="ECO:0000313" key="4">
    <source>
        <dbReference type="Proteomes" id="UP000266841"/>
    </source>
</evidence>
<organism evidence="3 4">
    <name type="scientific">Thalassiosira oceanica</name>
    <name type="common">Marine diatom</name>
    <dbReference type="NCBI Taxonomy" id="159749"/>
    <lineage>
        <taxon>Eukaryota</taxon>
        <taxon>Sar</taxon>
        <taxon>Stramenopiles</taxon>
        <taxon>Ochrophyta</taxon>
        <taxon>Bacillariophyta</taxon>
        <taxon>Coscinodiscophyceae</taxon>
        <taxon>Thalassiosirophycidae</taxon>
        <taxon>Thalassiosirales</taxon>
        <taxon>Thalassiosiraceae</taxon>
        <taxon>Thalassiosira</taxon>
    </lineage>
</organism>
<dbReference type="AlphaFoldDB" id="K0RB31"/>
<feature type="compositionally biased region" description="Polar residues" evidence="2">
    <location>
        <begin position="112"/>
        <end position="121"/>
    </location>
</feature>
<evidence type="ECO:0000313" key="3">
    <source>
        <dbReference type="EMBL" id="EJK50440.1"/>
    </source>
</evidence>
<sequence>MNQYRPNQCRRLTAVGPGMDRLRYLGRGWTMGASMYTTGASRSLLAAGTVGVSCHSACRPARPAEYPFYSNLGVRTDTFLINLRHICAAPRGRIELANSRHSKKPPCGGLSSRYTGTGEPSDQSFVARMADGGGTKRLKTAGDGQDVAVTAEDTELRLRRRIAELESENELLRRRGQGEGSHDVLPVVVTVVVSATRTVDLSPRSTTCIVTHIFFVPWHTTRAAQPGLDMQIFRMAPAPVGSDLVTSRGGRAAGCVFEGH</sequence>
<dbReference type="Proteomes" id="UP000266841">
    <property type="component" value="Unassembled WGS sequence"/>
</dbReference>
<proteinExistence type="predicted"/>
<feature type="coiled-coil region" evidence="1">
    <location>
        <begin position="148"/>
        <end position="175"/>
    </location>
</feature>
<keyword evidence="1" id="KW-0175">Coiled coil</keyword>
<evidence type="ECO:0000256" key="2">
    <source>
        <dbReference type="SAM" id="MobiDB-lite"/>
    </source>
</evidence>
<reference evidence="3 4" key="1">
    <citation type="journal article" date="2012" name="Genome Biol.">
        <title>Genome and low-iron response of an oceanic diatom adapted to chronic iron limitation.</title>
        <authorList>
            <person name="Lommer M."/>
            <person name="Specht M."/>
            <person name="Roy A.S."/>
            <person name="Kraemer L."/>
            <person name="Andreson R."/>
            <person name="Gutowska M.A."/>
            <person name="Wolf J."/>
            <person name="Bergner S.V."/>
            <person name="Schilhabel M.B."/>
            <person name="Klostermeier U.C."/>
            <person name="Beiko R.G."/>
            <person name="Rosenstiel P."/>
            <person name="Hippler M."/>
            <person name="Laroche J."/>
        </authorList>
    </citation>
    <scope>NUCLEOTIDE SEQUENCE [LARGE SCALE GENOMIC DNA]</scope>
    <source>
        <strain evidence="3 4">CCMP1005</strain>
    </source>
</reference>
<evidence type="ECO:0000256" key="1">
    <source>
        <dbReference type="SAM" id="Coils"/>
    </source>
</evidence>
<accession>K0RB31</accession>